<evidence type="ECO:0000256" key="12">
    <source>
        <dbReference type="SAM" id="MobiDB-lite"/>
    </source>
</evidence>
<evidence type="ECO:0000256" key="6">
    <source>
        <dbReference type="ARBA" id="ARBA00022554"/>
    </source>
</evidence>
<dbReference type="SUPFAM" id="SSF64268">
    <property type="entry name" value="PX domain"/>
    <property type="match status" value="1"/>
</dbReference>
<dbReference type="GO" id="GO:0034498">
    <property type="term" value="P:early endosome to Golgi transport"/>
    <property type="evidence" value="ECO:0007669"/>
    <property type="project" value="TreeGrafter"/>
</dbReference>
<dbReference type="GO" id="GO:0031901">
    <property type="term" value="C:early endosome membrane"/>
    <property type="evidence" value="ECO:0007669"/>
    <property type="project" value="TreeGrafter"/>
</dbReference>
<keyword evidence="6" id="KW-0926">Vacuole</keyword>
<evidence type="ECO:0000256" key="10">
    <source>
        <dbReference type="ARBA" id="ARBA00033774"/>
    </source>
</evidence>
<evidence type="ECO:0000256" key="11">
    <source>
        <dbReference type="ARBA" id="ARBA00033785"/>
    </source>
</evidence>
<evidence type="ECO:0000313" key="15">
    <source>
        <dbReference type="Proteomes" id="UP000605846"/>
    </source>
</evidence>
<feature type="compositionally biased region" description="Polar residues" evidence="12">
    <location>
        <begin position="141"/>
        <end position="151"/>
    </location>
</feature>
<reference evidence="14" key="1">
    <citation type="submission" date="2020-01" db="EMBL/GenBank/DDBJ databases">
        <title>Genome Sequencing of Three Apophysomyces-Like Fungal Strains Confirms a Novel Fungal Genus in the Mucoromycota with divergent Burkholderia-like Endosymbiotic Bacteria.</title>
        <authorList>
            <person name="Stajich J.E."/>
            <person name="Macias A.M."/>
            <person name="Carter-House D."/>
            <person name="Lovett B."/>
            <person name="Kasson L.R."/>
            <person name="Berry K."/>
            <person name="Grigoriev I."/>
            <person name="Chang Y."/>
            <person name="Spatafora J."/>
            <person name="Kasson M.T."/>
        </authorList>
    </citation>
    <scope>NUCLEOTIDE SEQUENCE</scope>
    <source>
        <strain evidence="14">NRRL A-21654</strain>
    </source>
</reference>
<dbReference type="Gene3D" id="3.30.1520.10">
    <property type="entry name" value="Phox-like domain"/>
    <property type="match status" value="1"/>
</dbReference>
<dbReference type="InterPro" id="IPR036871">
    <property type="entry name" value="PX_dom_sf"/>
</dbReference>
<feature type="region of interest" description="Disordered" evidence="12">
    <location>
        <begin position="185"/>
        <end position="220"/>
    </location>
</feature>
<evidence type="ECO:0000256" key="2">
    <source>
        <dbReference type="ARBA" id="ARBA00004177"/>
    </source>
</evidence>
<dbReference type="InterPro" id="IPR001683">
    <property type="entry name" value="PX_dom"/>
</dbReference>
<dbReference type="SMART" id="SM00312">
    <property type="entry name" value="PX"/>
    <property type="match status" value="1"/>
</dbReference>
<comment type="subcellular location">
    <subcellularLocation>
        <location evidence="2">Endosome</location>
    </subcellularLocation>
    <subcellularLocation>
        <location evidence="3">Membrane</location>
        <topology evidence="3">Peripheral membrane protein</topology>
        <orientation evidence="3">Cytoplasmic side</orientation>
    </subcellularLocation>
    <subcellularLocation>
        <location evidence="1">Vacuole membrane</location>
        <topology evidence="1">Peripheral membrane protein</topology>
    </subcellularLocation>
</comment>
<dbReference type="Pfam" id="PF00787">
    <property type="entry name" value="PX"/>
    <property type="match status" value="1"/>
</dbReference>
<accession>A0A8H7BUI6</accession>
<sequence>MDRQRRINDLLELCQNAWVELQHYGKHQTQSNCCNQQVIADLHEGIKQLVQLQDALDEDEKIVEELDWQRKTDAIMEDVRQRLQRALGADSPPSLREGHNNTACFIKPIPVATQSTPFRSTLPKSFPSIEVGIPEEEDSDVSANLSSSKPTQELKPISVQTDEALSSDLPLARLTKGTKGADTYTIPSGFIDPPTRDSSDSSAAPTGFSFARRPPANDDEVLTEKRSRLLSPFFNSLRSSRSTPLPAGPPAQINFYKDEENKNDIFASDAIVDHPLRIGAGCTILSNKGTPITVRKRYSDFVDLRDELLKRYPRLKGSIPKLPPKRVVGKFTPVFVENRRRDLEYFFKYVVLHPTLGTSPVVKQWITQ</sequence>
<comment type="caution">
    <text evidence="14">The sequence shown here is derived from an EMBL/GenBank/DDBJ whole genome shotgun (WGS) entry which is preliminary data.</text>
</comment>
<gene>
    <name evidence="14" type="primary">YPT35</name>
    <name evidence="14" type="ORF">EC973_005326</name>
</gene>
<dbReference type="CDD" id="cd07280">
    <property type="entry name" value="PX_YPT35"/>
    <property type="match status" value="1"/>
</dbReference>
<evidence type="ECO:0000256" key="8">
    <source>
        <dbReference type="ARBA" id="ARBA00023136"/>
    </source>
</evidence>
<feature type="domain" description="PX" evidence="13">
    <location>
        <begin position="252"/>
        <end position="368"/>
    </location>
</feature>
<evidence type="ECO:0000256" key="4">
    <source>
        <dbReference type="ARBA" id="ARBA00007426"/>
    </source>
</evidence>
<proteinExistence type="inferred from homology"/>
<name>A0A8H7BUI6_9FUNG</name>
<dbReference type="PANTHER" id="PTHR46571:SF1">
    <property type="entry name" value="SORTING NEXIN-8"/>
    <property type="match status" value="1"/>
</dbReference>
<evidence type="ECO:0000259" key="13">
    <source>
        <dbReference type="PROSITE" id="PS50195"/>
    </source>
</evidence>
<evidence type="ECO:0000256" key="7">
    <source>
        <dbReference type="ARBA" id="ARBA00022753"/>
    </source>
</evidence>
<evidence type="ECO:0000256" key="1">
    <source>
        <dbReference type="ARBA" id="ARBA00004148"/>
    </source>
</evidence>
<protein>
    <recommendedName>
        <fullName evidence="10">Endosomal/vacuolar adapter protein YPT35</fullName>
    </recommendedName>
    <alternativeName>
        <fullName evidence="11">PX domain-containing protein YPT35</fullName>
    </alternativeName>
    <alternativeName>
        <fullName evidence="5">Sorting nexin MVP1</fullName>
    </alternativeName>
</protein>
<feature type="region of interest" description="Disordered" evidence="12">
    <location>
        <begin position="133"/>
        <end position="155"/>
    </location>
</feature>
<comment type="function">
    <text evidence="9">Recruits the lipid transfer protein VPS13 to endosomal and vacuolar membranes.</text>
</comment>
<keyword evidence="7" id="KW-0967">Endosome</keyword>
<evidence type="ECO:0000256" key="3">
    <source>
        <dbReference type="ARBA" id="ARBA00004287"/>
    </source>
</evidence>
<dbReference type="GO" id="GO:0005829">
    <property type="term" value="C:cytosol"/>
    <property type="evidence" value="ECO:0007669"/>
    <property type="project" value="GOC"/>
</dbReference>
<dbReference type="OrthoDB" id="10254720at2759"/>
<evidence type="ECO:0000256" key="9">
    <source>
        <dbReference type="ARBA" id="ARBA00033728"/>
    </source>
</evidence>
<dbReference type="PROSITE" id="PS50195">
    <property type="entry name" value="PX"/>
    <property type="match status" value="1"/>
</dbReference>
<dbReference type="AlphaFoldDB" id="A0A8H7BUI6"/>
<keyword evidence="8" id="KW-0472">Membrane</keyword>
<dbReference type="InterPro" id="IPR037917">
    <property type="entry name" value="Ypt35_PX"/>
</dbReference>
<dbReference type="Proteomes" id="UP000605846">
    <property type="component" value="Unassembled WGS sequence"/>
</dbReference>
<dbReference type="InterPro" id="IPR028662">
    <property type="entry name" value="SNX8/Mvp1"/>
</dbReference>
<evidence type="ECO:0000256" key="5">
    <source>
        <dbReference type="ARBA" id="ARBA00014268"/>
    </source>
</evidence>
<organism evidence="14 15">
    <name type="scientific">Apophysomyces ossiformis</name>
    <dbReference type="NCBI Taxonomy" id="679940"/>
    <lineage>
        <taxon>Eukaryota</taxon>
        <taxon>Fungi</taxon>
        <taxon>Fungi incertae sedis</taxon>
        <taxon>Mucoromycota</taxon>
        <taxon>Mucoromycotina</taxon>
        <taxon>Mucoromycetes</taxon>
        <taxon>Mucorales</taxon>
        <taxon>Mucorineae</taxon>
        <taxon>Mucoraceae</taxon>
        <taxon>Apophysomyces</taxon>
    </lineage>
</organism>
<dbReference type="PANTHER" id="PTHR46571">
    <property type="entry name" value="SORTING NEXIN-8"/>
    <property type="match status" value="1"/>
</dbReference>
<dbReference type="GO" id="GO:0005774">
    <property type="term" value="C:vacuolar membrane"/>
    <property type="evidence" value="ECO:0007669"/>
    <property type="project" value="UniProtKB-SubCell"/>
</dbReference>
<dbReference type="EMBL" id="JABAYA010000030">
    <property type="protein sequence ID" value="KAF7728931.1"/>
    <property type="molecule type" value="Genomic_DNA"/>
</dbReference>
<keyword evidence="15" id="KW-1185">Reference proteome</keyword>
<evidence type="ECO:0000313" key="14">
    <source>
        <dbReference type="EMBL" id="KAF7728931.1"/>
    </source>
</evidence>
<comment type="similarity">
    <text evidence="4">Belongs to the YPT35 family.</text>
</comment>
<dbReference type="GO" id="GO:0006886">
    <property type="term" value="P:intracellular protein transport"/>
    <property type="evidence" value="ECO:0007669"/>
    <property type="project" value="TreeGrafter"/>
</dbReference>
<dbReference type="GO" id="GO:0032266">
    <property type="term" value="F:phosphatidylinositol-3-phosphate binding"/>
    <property type="evidence" value="ECO:0007669"/>
    <property type="project" value="InterPro"/>
</dbReference>